<evidence type="ECO:0000256" key="2">
    <source>
        <dbReference type="ARBA" id="ARBA00009776"/>
    </source>
</evidence>
<dbReference type="InterPro" id="IPR018095">
    <property type="entry name" value="Thymidylate_kin_CS"/>
</dbReference>
<feature type="domain" description="Thymidylate kinase-like" evidence="11">
    <location>
        <begin position="27"/>
        <end position="225"/>
    </location>
</feature>
<dbReference type="GO" id="GO:0005524">
    <property type="term" value="F:ATP binding"/>
    <property type="evidence" value="ECO:0007669"/>
    <property type="project" value="UniProtKB-KW"/>
</dbReference>
<keyword evidence="9" id="KW-0067">ATP-binding</keyword>
<dbReference type="GO" id="GO:0005739">
    <property type="term" value="C:mitochondrion"/>
    <property type="evidence" value="ECO:0007669"/>
    <property type="project" value="TreeGrafter"/>
</dbReference>
<feature type="region of interest" description="Disordered" evidence="10">
    <location>
        <begin position="1"/>
        <end position="21"/>
    </location>
</feature>
<dbReference type="EC" id="2.7.4.9" evidence="3"/>
<dbReference type="GO" id="GO:0006233">
    <property type="term" value="P:dTDP biosynthetic process"/>
    <property type="evidence" value="ECO:0007669"/>
    <property type="project" value="InterPro"/>
</dbReference>
<dbReference type="Gene3D" id="3.40.50.300">
    <property type="entry name" value="P-loop containing nucleotide triphosphate hydrolases"/>
    <property type="match status" value="1"/>
</dbReference>
<evidence type="ECO:0000256" key="4">
    <source>
        <dbReference type="ARBA" id="ARBA00017144"/>
    </source>
</evidence>
<dbReference type="GO" id="GO:0006235">
    <property type="term" value="P:dTTP biosynthetic process"/>
    <property type="evidence" value="ECO:0007669"/>
    <property type="project" value="TreeGrafter"/>
</dbReference>
<dbReference type="FunFam" id="3.40.50.300:FF:000679">
    <property type="entry name" value="Thymidylate kinase"/>
    <property type="match status" value="1"/>
</dbReference>
<dbReference type="NCBIfam" id="TIGR00041">
    <property type="entry name" value="DTMP_kinase"/>
    <property type="match status" value="1"/>
</dbReference>
<dbReference type="AlphaFoldDB" id="A0AAD5XNJ5"/>
<gene>
    <name evidence="12" type="ORF">HDU87_001950</name>
</gene>
<evidence type="ECO:0000256" key="3">
    <source>
        <dbReference type="ARBA" id="ARBA00012980"/>
    </source>
</evidence>
<evidence type="ECO:0000256" key="6">
    <source>
        <dbReference type="ARBA" id="ARBA00022727"/>
    </source>
</evidence>
<evidence type="ECO:0000256" key="7">
    <source>
        <dbReference type="ARBA" id="ARBA00022741"/>
    </source>
</evidence>
<dbReference type="GO" id="GO:0005829">
    <property type="term" value="C:cytosol"/>
    <property type="evidence" value="ECO:0007669"/>
    <property type="project" value="TreeGrafter"/>
</dbReference>
<keyword evidence="8" id="KW-0418">Kinase</keyword>
<keyword evidence="13" id="KW-1185">Reference proteome</keyword>
<evidence type="ECO:0000313" key="13">
    <source>
        <dbReference type="Proteomes" id="UP001212152"/>
    </source>
</evidence>
<dbReference type="InterPro" id="IPR018094">
    <property type="entry name" value="Thymidylate_kinase"/>
</dbReference>
<dbReference type="HAMAP" id="MF_00165">
    <property type="entry name" value="Thymidylate_kinase"/>
    <property type="match status" value="1"/>
</dbReference>
<proteinExistence type="inferred from homology"/>
<dbReference type="PANTHER" id="PTHR10344:SF1">
    <property type="entry name" value="THYMIDYLATE KINASE"/>
    <property type="match status" value="1"/>
</dbReference>
<dbReference type="GO" id="GO:0004798">
    <property type="term" value="F:dTMP kinase activity"/>
    <property type="evidence" value="ECO:0007669"/>
    <property type="project" value="UniProtKB-EC"/>
</dbReference>
<sequence>MMATTQAPVDKQQQQPQPPRRGAFIVFEGIDRCGKSTQTALLAASLPNSLLRRFPDRTTKTGAIISSYLSHPSSSSASSPSAAATPSPPLPDEAIHLLFSANRWESAASLTALLRAGTNVIVDRYAYSGAAYTAAKGGGGGGGGVAGGLGLEWCKAPDRGLPTPDLVVYVDVAPAVAAARAGYGEERYERIEFQEKVAAAFAELRDERWVVVDGTRPVEEVQRTIEKVAREVVAKAGMEPLREDLWC</sequence>
<evidence type="ECO:0000256" key="1">
    <source>
        <dbReference type="ARBA" id="ARBA00004992"/>
    </source>
</evidence>
<dbReference type="InterPro" id="IPR027417">
    <property type="entry name" value="P-loop_NTPase"/>
</dbReference>
<keyword evidence="5" id="KW-0808">Transferase</keyword>
<dbReference type="GO" id="GO:0004550">
    <property type="term" value="F:nucleoside diphosphate kinase activity"/>
    <property type="evidence" value="ECO:0007669"/>
    <property type="project" value="TreeGrafter"/>
</dbReference>
<keyword evidence="6" id="KW-0545">Nucleotide biosynthesis</keyword>
<accession>A0AAD5XNJ5</accession>
<dbReference type="GO" id="GO:0006227">
    <property type="term" value="P:dUDP biosynthetic process"/>
    <property type="evidence" value="ECO:0007669"/>
    <property type="project" value="TreeGrafter"/>
</dbReference>
<evidence type="ECO:0000256" key="10">
    <source>
        <dbReference type="SAM" id="MobiDB-lite"/>
    </source>
</evidence>
<evidence type="ECO:0000256" key="9">
    <source>
        <dbReference type="ARBA" id="ARBA00022840"/>
    </source>
</evidence>
<protein>
    <recommendedName>
        <fullName evidence="4">Thymidylate kinase</fullName>
        <ecNumber evidence="3">2.7.4.9</ecNumber>
    </recommendedName>
</protein>
<comment type="pathway">
    <text evidence="1">Pyrimidine metabolism; dTTP biosynthesis.</text>
</comment>
<dbReference type="SUPFAM" id="SSF52540">
    <property type="entry name" value="P-loop containing nucleoside triphosphate hydrolases"/>
    <property type="match status" value="1"/>
</dbReference>
<dbReference type="EMBL" id="JADGJQ010000016">
    <property type="protein sequence ID" value="KAJ3180441.1"/>
    <property type="molecule type" value="Genomic_DNA"/>
</dbReference>
<comment type="caution">
    <text evidence="12">The sequence shown here is derived from an EMBL/GenBank/DDBJ whole genome shotgun (WGS) entry which is preliminary data.</text>
</comment>
<organism evidence="12 13">
    <name type="scientific">Geranomyces variabilis</name>
    <dbReference type="NCBI Taxonomy" id="109894"/>
    <lineage>
        <taxon>Eukaryota</taxon>
        <taxon>Fungi</taxon>
        <taxon>Fungi incertae sedis</taxon>
        <taxon>Chytridiomycota</taxon>
        <taxon>Chytridiomycota incertae sedis</taxon>
        <taxon>Chytridiomycetes</taxon>
        <taxon>Spizellomycetales</taxon>
        <taxon>Powellomycetaceae</taxon>
        <taxon>Geranomyces</taxon>
    </lineage>
</organism>
<dbReference type="GO" id="GO:0005634">
    <property type="term" value="C:nucleus"/>
    <property type="evidence" value="ECO:0007669"/>
    <property type="project" value="TreeGrafter"/>
</dbReference>
<name>A0AAD5XNJ5_9FUNG</name>
<evidence type="ECO:0000313" key="12">
    <source>
        <dbReference type="EMBL" id="KAJ3180441.1"/>
    </source>
</evidence>
<evidence type="ECO:0000259" key="11">
    <source>
        <dbReference type="Pfam" id="PF02223"/>
    </source>
</evidence>
<evidence type="ECO:0000256" key="8">
    <source>
        <dbReference type="ARBA" id="ARBA00022777"/>
    </source>
</evidence>
<reference evidence="12" key="1">
    <citation type="submission" date="2020-05" db="EMBL/GenBank/DDBJ databases">
        <title>Phylogenomic resolution of chytrid fungi.</title>
        <authorList>
            <person name="Stajich J.E."/>
            <person name="Amses K."/>
            <person name="Simmons R."/>
            <person name="Seto K."/>
            <person name="Myers J."/>
            <person name="Bonds A."/>
            <person name="Quandt C.A."/>
            <person name="Barry K."/>
            <person name="Liu P."/>
            <person name="Grigoriev I."/>
            <person name="Longcore J.E."/>
            <person name="James T.Y."/>
        </authorList>
    </citation>
    <scope>NUCLEOTIDE SEQUENCE</scope>
    <source>
        <strain evidence="12">JEL0379</strain>
    </source>
</reference>
<dbReference type="Pfam" id="PF02223">
    <property type="entry name" value="Thymidylate_kin"/>
    <property type="match status" value="1"/>
</dbReference>
<keyword evidence="7" id="KW-0547">Nucleotide-binding</keyword>
<dbReference type="InterPro" id="IPR039430">
    <property type="entry name" value="Thymidylate_kin-like_dom"/>
</dbReference>
<evidence type="ECO:0000256" key="5">
    <source>
        <dbReference type="ARBA" id="ARBA00022679"/>
    </source>
</evidence>
<comment type="similarity">
    <text evidence="2">Belongs to the thymidylate kinase family.</text>
</comment>
<dbReference type="PROSITE" id="PS01331">
    <property type="entry name" value="THYMIDYLATE_KINASE"/>
    <property type="match status" value="1"/>
</dbReference>
<dbReference type="PANTHER" id="PTHR10344">
    <property type="entry name" value="THYMIDYLATE KINASE"/>
    <property type="match status" value="1"/>
</dbReference>
<dbReference type="Proteomes" id="UP001212152">
    <property type="component" value="Unassembled WGS sequence"/>
</dbReference>